<proteinExistence type="predicted"/>
<organism evidence="1">
    <name type="scientific">uncultured Caudovirales phage</name>
    <dbReference type="NCBI Taxonomy" id="2100421"/>
    <lineage>
        <taxon>Viruses</taxon>
        <taxon>Duplodnaviria</taxon>
        <taxon>Heunggongvirae</taxon>
        <taxon>Uroviricota</taxon>
        <taxon>Caudoviricetes</taxon>
        <taxon>Peduoviridae</taxon>
        <taxon>Maltschvirus</taxon>
        <taxon>Maltschvirus maltsch</taxon>
    </lineage>
</organism>
<accession>A0A6J5KYX7</accession>
<reference evidence="1" key="1">
    <citation type="submission" date="2020-04" db="EMBL/GenBank/DDBJ databases">
        <authorList>
            <person name="Chiriac C."/>
            <person name="Salcher M."/>
            <person name="Ghai R."/>
            <person name="Kavagutti S V."/>
        </authorList>
    </citation>
    <scope>NUCLEOTIDE SEQUENCE</scope>
</reference>
<dbReference type="EMBL" id="LR796192">
    <property type="protein sequence ID" value="CAB4126123.1"/>
    <property type="molecule type" value="Genomic_DNA"/>
</dbReference>
<sequence>MTIEQRLHAGSRAKEILDSEVFAGAFDDIEKDLIEQWKTSPARDHDGREKLWTYLQMLRRVRSQLEQTMATGQLAQLELQHRQTLADRARGLFPAL</sequence>
<protein>
    <submittedName>
        <fullName evidence="1">Uncharacterized protein</fullName>
    </submittedName>
</protein>
<name>A0A6J5KYX7_9CAUD</name>
<gene>
    <name evidence="2" type="ORF">UFOVP170_8</name>
    <name evidence="1" type="ORF">UFOVP73_48</name>
</gene>
<evidence type="ECO:0000313" key="1">
    <source>
        <dbReference type="EMBL" id="CAB4126123.1"/>
    </source>
</evidence>
<evidence type="ECO:0000313" key="2">
    <source>
        <dbReference type="EMBL" id="CAB5194569.1"/>
    </source>
</evidence>
<dbReference type="EMBL" id="LR798218">
    <property type="protein sequence ID" value="CAB5194569.1"/>
    <property type="molecule type" value="Genomic_DNA"/>
</dbReference>